<feature type="domain" description="SCP" evidence="2">
    <location>
        <begin position="241"/>
        <end position="381"/>
    </location>
</feature>
<dbReference type="InterPro" id="IPR001283">
    <property type="entry name" value="CRISP-related"/>
</dbReference>
<reference evidence="3 4" key="1">
    <citation type="submission" date="2022-05" db="EMBL/GenBank/DDBJ databases">
        <authorList>
            <consortium name="Genoscope - CEA"/>
            <person name="William W."/>
        </authorList>
    </citation>
    <scope>NUCLEOTIDE SEQUENCE [LARGE SCALE GENOMIC DNA]</scope>
</reference>
<dbReference type="EMBL" id="CALNXI010000033">
    <property type="protein sequence ID" value="CAH3016007.1"/>
    <property type="molecule type" value="Genomic_DNA"/>
</dbReference>
<dbReference type="InterPro" id="IPR014044">
    <property type="entry name" value="CAP_dom"/>
</dbReference>
<proteinExistence type="predicted"/>
<evidence type="ECO:0000259" key="2">
    <source>
        <dbReference type="SMART" id="SM00198"/>
    </source>
</evidence>
<gene>
    <name evidence="3" type="ORF">PEVE_00024642</name>
</gene>
<dbReference type="InterPro" id="IPR035940">
    <property type="entry name" value="CAP_sf"/>
</dbReference>
<accession>A0ABN8LII4</accession>
<feature type="domain" description="SCP" evidence="2">
    <location>
        <begin position="1"/>
        <end position="134"/>
    </location>
</feature>
<dbReference type="CDD" id="cd05382">
    <property type="entry name" value="CAP_GAPR1-like"/>
    <property type="match status" value="3"/>
</dbReference>
<dbReference type="InterPro" id="IPR034113">
    <property type="entry name" value="SCP_GAPR1-like"/>
</dbReference>
<dbReference type="PRINTS" id="PR00837">
    <property type="entry name" value="V5TPXLIKE"/>
</dbReference>
<dbReference type="Gene3D" id="3.40.33.10">
    <property type="entry name" value="CAP"/>
    <property type="match status" value="4"/>
</dbReference>
<dbReference type="SUPFAM" id="SSF55797">
    <property type="entry name" value="PR-1-like"/>
    <property type="match status" value="4"/>
</dbReference>
<protein>
    <recommendedName>
        <fullName evidence="2">SCP domain-containing protein</fullName>
    </recommendedName>
</protein>
<comment type="caution">
    <text evidence="3">The sequence shown here is derived from an EMBL/GenBank/DDBJ whole genome shotgun (WGS) entry which is preliminary data.</text>
</comment>
<feature type="compositionally biased region" description="Polar residues" evidence="1">
    <location>
        <begin position="518"/>
        <end position="528"/>
    </location>
</feature>
<evidence type="ECO:0000313" key="3">
    <source>
        <dbReference type="EMBL" id="CAH3016007.1"/>
    </source>
</evidence>
<name>A0ABN8LII4_9CNID</name>
<dbReference type="PROSITE" id="PS01009">
    <property type="entry name" value="CRISP_1"/>
    <property type="match status" value="2"/>
</dbReference>
<dbReference type="PANTHER" id="PTHR10334">
    <property type="entry name" value="CYSTEINE-RICH SECRETORY PROTEIN-RELATED"/>
    <property type="match status" value="1"/>
</dbReference>
<feature type="compositionally biased region" description="Low complexity" evidence="1">
    <location>
        <begin position="529"/>
        <end position="545"/>
    </location>
</feature>
<evidence type="ECO:0000256" key="1">
    <source>
        <dbReference type="SAM" id="MobiDB-lite"/>
    </source>
</evidence>
<dbReference type="InterPro" id="IPR018244">
    <property type="entry name" value="Allrgn_V5/Tpx1_CS"/>
</dbReference>
<dbReference type="SMART" id="SM00198">
    <property type="entry name" value="SCP"/>
    <property type="match status" value="4"/>
</dbReference>
<feature type="compositionally biased region" description="Pro residues" evidence="1">
    <location>
        <begin position="170"/>
        <end position="181"/>
    </location>
</feature>
<dbReference type="Proteomes" id="UP001159427">
    <property type="component" value="Unassembled WGS sequence"/>
</dbReference>
<feature type="region of interest" description="Disordered" evidence="1">
    <location>
        <begin position="512"/>
        <end position="548"/>
    </location>
</feature>
<feature type="domain" description="SCP" evidence="2">
    <location>
        <begin position="760"/>
        <end position="879"/>
    </location>
</feature>
<feature type="domain" description="SCP" evidence="2">
    <location>
        <begin position="597"/>
        <end position="742"/>
    </location>
</feature>
<keyword evidence="4" id="KW-1185">Reference proteome</keyword>
<evidence type="ECO:0000313" key="4">
    <source>
        <dbReference type="Proteomes" id="UP001159427"/>
    </source>
</evidence>
<feature type="region of interest" description="Disordered" evidence="1">
    <location>
        <begin position="34"/>
        <end position="56"/>
    </location>
</feature>
<organism evidence="3 4">
    <name type="scientific">Porites evermanni</name>
    <dbReference type="NCBI Taxonomy" id="104178"/>
    <lineage>
        <taxon>Eukaryota</taxon>
        <taxon>Metazoa</taxon>
        <taxon>Cnidaria</taxon>
        <taxon>Anthozoa</taxon>
        <taxon>Hexacorallia</taxon>
        <taxon>Scleractinia</taxon>
        <taxon>Fungiina</taxon>
        <taxon>Poritidae</taxon>
        <taxon>Porites</taxon>
    </lineage>
</organism>
<dbReference type="Pfam" id="PF00188">
    <property type="entry name" value="CAP"/>
    <property type="match status" value="4"/>
</dbReference>
<feature type="region of interest" description="Disordered" evidence="1">
    <location>
        <begin position="162"/>
        <end position="181"/>
    </location>
</feature>
<sequence length="906" mass="101482">MHNEFRQIHQVTSMTLNKTMCNMAQAYAETLAQKGTLQHSPRDERDGDGENLSFGCSTNAPQTVDDAVTNWYNEVCSPGYYFNNGGFSYGTGHFTQVVWKESLQLGIGRAETTRDGMKCAYIVGRYKPAGNMIGQFTDNVKEGNFNRENYCSSIASKKKKFFDKKQQKRTPPPPPFPPSAPPPTNLEITFFFFKFFFCDMRRNFKIDLWLKEIIINPPTYKRGWLLKGQGAGGGGRGGGKRGGQYGLQVHNKYRKIHDAPDLKLNSKLNSDAQATAERIASQGSLVHTDDTGEQGESLAKFCTPYELNPDEISTRAVDKWYKEVCKYDFDNPGWSQSTGHFTQLVWRSTEEVGLGWSSKEENGLTCYYVAARYSPGGNVDDVSRFKENVKKGSFDSSFCETGKKQYSSMEQYQYVEGFQRFHTGLRLRCAVCLSLQFLLFEYIHYDIQHSFFGIKFTIKGRGEMDLNKFVIDIHVEGVNNTSTKTLPTATPTNLPTLGTRTTSRATSLTKAIPPASSHLPSPTILLTNSTSPRPTSAPTSAAASTKVTTKGRAKSVTIINTGCKTTPVPEKCASVTPTTSIPSDDPSNDKEPINIPDLSSMALQLHNYYRSIHEAPLLSLDSNLEKDAQEYAENVAKDKLLRPEQDFVLASKNEGENLGFRCSITKPDPAKALRQIMKRWYDEGCKYNFKTPPSDKYSYRHFTQMTWQGSRSLGVGISYGKVYNLQCLYYVARYRPRGNTGNALLYAHNVRKGAFDSISKAEKMALAAHNAFRKTHLSQPMKLVQDLVYEARTMAEKLAGQESLTHQASNVLNKENEGESLAKICSKNPDPASKETAHFTQLVWNASNELGIGVAQKDVNDEHCWFIVARYRPQGNKDGKEEFKRNVKKGTFDPIVNNCVSISDEM</sequence>